<evidence type="ECO:0000256" key="5">
    <source>
        <dbReference type="ARBA" id="ARBA00022605"/>
    </source>
</evidence>
<dbReference type="Pfam" id="PF00697">
    <property type="entry name" value="PRAI"/>
    <property type="match status" value="1"/>
</dbReference>
<comment type="catalytic activity">
    <reaction evidence="1 9">
        <text>N-(5-phospho-beta-D-ribosyl)anthranilate = 1-(2-carboxyphenylamino)-1-deoxy-D-ribulose 5-phosphate</text>
        <dbReference type="Rhea" id="RHEA:21540"/>
        <dbReference type="ChEBI" id="CHEBI:18277"/>
        <dbReference type="ChEBI" id="CHEBI:58613"/>
        <dbReference type="EC" id="5.3.1.24"/>
    </reaction>
</comment>
<dbReference type="SUPFAM" id="SSF51366">
    <property type="entry name" value="Ribulose-phoshate binding barrel"/>
    <property type="match status" value="1"/>
</dbReference>
<evidence type="ECO:0000259" key="10">
    <source>
        <dbReference type="Pfam" id="PF00697"/>
    </source>
</evidence>
<dbReference type="HAMAP" id="MF_00135">
    <property type="entry name" value="PRAI"/>
    <property type="match status" value="1"/>
</dbReference>
<comment type="similarity">
    <text evidence="9">Belongs to the TrpF family.</text>
</comment>
<evidence type="ECO:0000256" key="2">
    <source>
        <dbReference type="ARBA" id="ARBA00004664"/>
    </source>
</evidence>
<dbReference type="PANTHER" id="PTHR42894">
    <property type="entry name" value="N-(5'-PHOSPHORIBOSYL)ANTHRANILATE ISOMERASE"/>
    <property type="match status" value="1"/>
</dbReference>
<keyword evidence="8 9" id="KW-0413">Isomerase</keyword>
<dbReference type="PANTHER" id="PTHR42894:SF1">
    <property type="entry name" value="N-(5'-PHOSPHORIBOSYL)ANTHRANILATE ISOMERASE"/>
    <property type="match status" value="1"/>
</dbReference>
<dbReference type="Gene3D" id="3.20.20.70">
    <property type="entry name" value="Aldolase class I"/>
    <property type="match status" value="1"/>
</dbReference>
<comment type="pathway">
    <text evidence="2 9">Amino-acid biosynthesis; L-tryptophan biosynthesis; L-tryptophan from chorismate: step 3/5.</text>
</comment>
<dbReference type="InterPro" id="IPR013785">
    <property type="entry name" value="Aldolase_TIM"/>
</dbReference>
<name>A0ABV3S636_9GAMM</name>
<dbReference type="EC" id="5.3.1.24" evidence="3 9"/>
<protein>
    <recommendedName>
        <fullName evidence="4 9">N-(5'-phosphoribosyl)anthranilate isomerase</fullName>
        <shortName evidence="9">PRAI</shortName>
        <ecNumber evidence="3 9">5.3.1.24</ecNumber>
    </recommendedName>
</protein>
<keyword evidence="6 9" id="KW-0822">Tryptophan biosynthesis</keyword>
<keyword evidence="7 9" id="KW-0057">Aromatic amino acid biosynthesis</keyword>
<sequence length="209" mass="22093">MRTRIKICGITRAEDGVVAAELGADAIGLVFYPGSRRCVDVDAARCIVEALPPLVTAVGLFLDADESFVGKVIADVPLDLLQFHGNESAPFCEQFGYRYLKAVGMAGGDPRAVAEAHPLASGLLLDGHPPGAAGGSGESFDWGRELPTSHRIIVAGGLRADNVAEAIRSTTPWGVDCSSGVESAPGIKDRRRVAAFIEEVYRVERHSGH</sequence>
<dbReference type="RefSeq" id="WP_367966074.1">
    <property type="nucleotide sequence ID" value="NZ_JBAKFJ010000001.1"/>
</dbReference>
<evidence type="ECO:0000256" key="6">
    <source>
        <dbReference type="ARBA" id="ARBA00022822"/>
    </source>
</evidence>
<gene>
    <name evidence="9" type="primary">trpF</name>
    <name evidence="11" type="ORF">V6X64_01105</name>
</gene>
<dbReference type="Proteomes" id="UP001556653">
    <property type="component" value="Unassembled WGS sequence"/>
</dbReference>
<dbReference type="InterPro" id="IPR001240">
    <property type="entry name" value="PRAI_dom"/>
</dbReference>
<evidence type="ECO:0000256" key="9">
    <source>
        <dbReference type="HAMAP-Rule" id="MF_00135"/>
    </source>
</evidence>
<evidence type="ECO:0000256" key="4">
    <source>
        <dbReference type="ARBA" id="ARBA00022272"/>
    </source>
</evidence>
<evidence type="ECO:0000313" key="12">
    <source>
        <dbReference type="Proteomes" id="UP001556653"/>
    </source>
</evidence>
<evidence type="ECO:0000256" key="8">
    <source>
        <dbReference type="ARBA" id="ARBA00023235"/>
    </source>
</evidence>
<evidence type="ECO:0000313" key="11">
    <source>
        <dbReference type="EMBL" id="MEX0385591.1"/>
    </source>
</evidence>
<keyword evidence="12" id="KW-1185">Reference proteome</keyword>
<evidence type="ECO:0000256" key="1">
    <source>
        <dbReference type="ARBA" id="ARBA00001164"/>
    </source>
</evidence>
<reference evidence="11 12" key="1">
    <citation type="submission" date="2024-02" db="EMBL/GenBank/DDBJ databases">
        <title>New especies of Spiribacter isolated from saline water.</title>
        <authorList>
            <person name="Leon M.J."/>
            <person name="De La Haba R."/>
            <person name="Sanchez-Porro C."/>
            <person name="Ventosa A."/>
        </authorList>
    </citation>
    <scope>NUCLEOTIDE SEQUENCE [LARGE SCALE GENOMIC DNA]</scope>
    <source>
        <strain evidence="12">ag22IC4-227</strain>
    </source>
</reference>
<accession>A0ABV3S636</accession>
<comment type="caution">
    <text evidence="11">The sequence shown here is derived from an EMBL/GenBank/DDBJ whole genome shotgun (WGS) entry which is preliminary data.</text>
</comment>
<evidence type="ECO:0000256" key="7">
    <source>
        <dbReference type="ARBA" id="ARBA00023141"/>
    </source>
</evidence>
<proteinExistence type="inferred from homology"/>
<dbReference type="CDD" id="cd00405">
    <property type="entry name" value="PRAI"/>
    <property type="match status" value="1"/>
</dbReference>
<dbReference type="InterPro" id="IPR044643">
    <property type="entry name" value="TrpF_fam"/>
</dbReference>
<keyword evidence="5 9" id="KW-0028">Amino-acid biosynthesis</keyword>
<dbReference type="InterPro" id="IPR011060">
    <property type="entry name" value="RibuloseP-bd_barrel"/>
</dbReference>
<evidence type="ECO:0000256" key="3">
    <source>
        <dbReference type="ARBA" id="ARBA00012572"/>
    </source>
</evidence>
<dbReference type="GO" id="GO:0004640">
    <property type="term" value="F:phosphoribosylanthranilate isomerase activity"/>
    <property type="evidence" value="ECO:0007669"/>
    <property type="project" value="UniProtKB-EC"/>
</dbReference>
<dbReference type="EMBL" id="JBAKFJ010000001">
    <property type="protein sequence ID" value="MEX0385591.1"/>
    <property type="molecule type" value="Genomic_DNA"/>
</dbReference>
<dbReference type="NCBIfam" id="NF002298">
    <property type="entry name" value="PRK01222.1-4"/>
    <property type="match status" value="1"/>
</dbReference>
<feature type="domain" description="N-(5'phosphoribosyl) anthranilate isomerase (PRAI)" evidence="10">
    <location>
        <begin position="5"/>
        <end position="198"/>
    </location>
</feature>
<organism evidence="11 12">
    <name type="scientific">Spiribacter onubensis</name>
    <dbReference type="NCBI Taxonomy" id="3122420"/>
    <lineage>
        <taxon>Bacteria</taxon>
        <taxon>Pseudomonadati</taxon>
        <taxon>Pseudomonadota</taxon>
        <taxon>Gammaproteobacteria</taxon>
        <taxon>Chromatiales</taxon>
        <taxon>Ectothiorhodospiraceae</taxon>
        <taxon>Spiribacter</taxon>
    </lineage>
</organism>